<organism evidence="8 9">
    <name type="scientific">Protomyces lactucae-debilis</name>
    <dbReference type="NCBI Taxonomy" id="2754530"/>
    <lineage>
        <taxon>Eukaryota</taxon>
        <taxon>Fungi</taxon>
        <taxon>Dikarya</taxon>
        <taxon>Ascomycota</taxon>
        <taxon>Taphrinomycotina</taxon>
        <taxon>Taphrinomycetes</taxon>
        <taxon>Taphrinales</taxon>
        <taxon>Protomycetaceae</taxon>
        <taxon>Protomyces</taxon>
    </lineage>
</organism>
<feature type="transmembrane region" description="Helical" evidence="7">
    <location>
        <begin position="312"/>
        <end position="337"/>
    </location>
</feature>
<dbReference type="PANTHER" id="PTHR17920:SF3">
    <property type="entry name" value="TRANSMEMBRANE AND COILED-COIL DOMAIN-CONTAINING PROTEIN 4"/>
    <property type="match status" value="1"/>
</dbReference>
<keyword evidence="5 7" id="KW-0472">Membrane</keyword>
<dbReference type="OrthoDB" id="277931at2759"/>
<dbReference type="SUPFAM" id="SSF53474">
    <property type="entry name" value="alpha/beta-Hydrolases"/>
    <property type="match status" value="1"/>
</dbReference>
<proteinExistence type="inferred from homology"/>
<dbReference type="InterPro" id="IPR029058">
    <property type="entry name" value="AB_hydrolase_fold"/>
</dbReference>
<evidence type="ECO:0000313" key="8">
    <source>
        <dbReference type="EMBL" id="ORY82013.1"/>
    </source>
</evidence>
<dbReference type="InterPro" id="IPR007941">
    <property type="entry name" value="DUF726"/>
</dbReference>
<dbReference type="AlphaFoldDB" id="A0A1Y2FDL1"/>
<keyword evidence="3 7" id="KW-0812">Transmembrane</keyword>
<dbReference type="STRING" id="56484.A0A1Y2FDL1"/>
<evidence type="ECO:0000256" key="4">
    <source>
        <dbReference type="ARBA" id="ARBA00022989"/>
    </source>
</evidence>
<evidence type="ECO:0000256" key="7">
    <source>
        <dbReference type="SAM" id="Phobius"/>
    </source>
</evidence>
<feature type="transmembrane region" description="Helical" evidence="7">
    <location>
        <begin position="357"/>
        <end position="378"/>
    </location>
</feature>
<comment type="caution">
    <text evidence="8">The sequence shown here is derived from an EMBL/GenBank/DDBJ whole genome shotgun (WGS) entry which is preliminary data.</text>
</comment>
<evidence type="ECO:0000256" key="6">
    <source>
        <dbReference type="SAM" id="MobiDB-lite"/>
    </source>
</evidence>
<feature type="non-terminal residue" evidence="8">
    <location>
        <position position="687"/>
    </location>
</feature>
<comment type="subcellular location">
    <subcellularLocation>
        <location evidence="1">Membrane</location>
        <topology evidence="1">Multi-pass membrane protein</topology>
    </subcellularLocation>
</comment>
<evidence type="ECO:0000256" key="2">
    <source>
        <dbReference type="ARBA" id="ARBA00009824"/>
    </source>
</evidence>
<comment type="similarity">
    <text evidence="2">Belongs to the TMCO4 family.</text>
</comment>
<feature type="region of interest" description="Disordered" evidence="6">
    <location>
        <begin position="1"/>
        <end position="43"/>
    </location>
</feature>
<dbReference type="GO" id="GO:0016020">
    <property type="term" value="C:membrane"/>
    <property type="evidence" value="ECO:0007669"/>
    <property type="project" value="UniProtKB-SubCell"/>
</dbReference>
<keyword evidence="9" id="KW-1185">Reference proteome</keyword>
<evidence type="ECO:0008006" key="10">
    <source>
        <dbReference type="Google" id="ProtNLM"/>
    </source>
</evidence>
<evidence type="ECO:0000256" key="5">
    <source>
        <dbReference type="ARBA" id="ARBA00023136"/>
    </source>
</evidence>
<gene>
    <name evidence="8" type="ORF">BCR37DRAFT_358181</name>
</gene>
<evidence type="ECO:0000313" key="9">
    <source>
        <dbReference type="Proteomes" id="UP000193685"/>
    </source>
</evidence>
<dbReference type="OMA" id="KFAYIGI"/>
<sequence length="687" mass="75447">MEELPAIEQRHSQRSPHDQAHAFSEWSHQAATEEVVSETVEEEWQPMPAYAQHDIYDDESGKVIAHAHDAEELVSKTKGYSRVQGDDDAKSVDSVDEQTNHLFNANADHDDEATVDSQLSYTKNLLTEGQRIAYIGICKLVLVSMLKEMTIFNSAGKGEGRFGLEGLILWSQKIMVRLYAHLDISPEEQLMMEQLSEHHIRPEDLAPALTTATRVSNPMHAAGAETLDLDIRWTVLFDLFLLLLNDSVYDARSRVFFIAVAEVLGVSYLELVKFEKKVTDALEVQENAEQPTIQEEGSLVDAREKTSRKRRYAMMGLATLGGGLVIGLSAGLLAPVIGAGLGAAFTTIGVSGATSFLAGGAGAALITTGGVVTGSAIATKSAGKRTSSVRTFEFKPLFDNKRVNLLLTIPGWLAGSEDDVRLPFSTIDPVMGDICSILWEPELLRTFQATGNILATEVLTQSLQQVLGQTVLTALMSALQWPLVLTKLSYLIDNPWSNSLDRAKAAGLILADSLTSRVLGRRPISLVGYSLGARVIHYALLELARVKAYGIVENVYLFGAPVVVSTTDWRRARTVVAGRFINGYVQNDWILGYLFRATSGGIGRVAGLRPVEGIEAIENLDVTEHVTGHMSYREAIPRLMNLVGFEITSDEFQEIEDPDPDKTRERARELLDDIEAARTMNPKPNRK</sequence>
<dbReference type="RefSeq" id="XP_040725147.1">
    <property type="nucleotide sequence ID" value="XM_040868209.1"/>
</dbReference>
<dbReference type="PANTHER" id="PTHR17920">
    <property type="entry name" value="TRANSMEMBRANE AND COILED-COIL DOMAIN-CONTAINING PROTEIN 4 TMCO4"/>
    <property type="match status" value="1"/>
</dbReference>
<feature type="compositionally biased region" description="Basic and acidic residues" evidence="6">
    <location>
        <begin position="8"/>
        <end position="20"/>
    </location>
</feature>
<protein>
    <recommendedName>
        <fullName evidence="10">DUF726-domain-containing protein</fullName>
    </recommendedName>
</protein>
<evidence type="ECO:0000256" key="3">
    <source>
        <dbReference type="ARBA" id="ARBA00022692"/>
    </source>
</evidence>
<dbReference type="GeneID" id="63784808"/>
<keyword evidence="4 7" id="KW-1133">Transmembrane helix</keyword>
<accession>A0A1Y2FDL1</accession>
<evidence type="ECO:0000256" key="1">
    <source>
        <dbReference type="ARBA" id="ARBA00004141"/>
    </source>
</evidence>
<reference evidence="8 9" key="1">
    <citation type="submission" date="2016-07" db="EMBL/GenBank/DDBJ databases">
        <title>Pervasive Adenine N6-methylation of Active Genes in Fungi.</title>
        <authorList>
            <consortium name="DOE Joint Genome Institute"/>
            <person name="Mondo S.J."/>
            <person name="Dannebaum R.O."/>
            <person name="Kuo R.C."/>
            <person name="Labutti K."/>
            <person name="Haridas S."/>
            <person name="Kuo A."/>
            <person name="Salamov A."/>
            <person name="Ahrendt S.R."/>
            <person name="Lipzen A."/>
            <person name="Sullivan W."/>
            <person name="Andreopoulos W.B."/>
            <person name="Clum A."/>
            <person name="Lindquist E."/>
            <person name="Daum C."/>
            <person name="Ramamoorthy G.K."/>
            <person name="Gryganskyi A."/>
            <person name="Culley D."/>
            <person name="Magnuson J.K."/>
            <person name="James T.Y."/>
            <person name="O'Malley M.A."/>
            <person name="Stajich J.E."/>
            <person name="Spatafora J.W."/>
            <person name="Visel A."/>
            <person name="Grigoriev I.V."/>
        </authorList>
    </citation>
    <scope>NUCLEOTIDE SEQUENCE [LARGE SCALE GENOMIC DNA]</scope>
    <source>
        <strain evidence="8 9">12-1054</strain>
    </source>
</reference>
<dbReference type="EMBL" id="MCFI01000010">
    <property type="protein sequence ID" value="ORY82013.1"/>
    <property type="molecule type" value="Genomic_DNA"/>
</dbReference>
<dbReference type="Pfam" id="PF05277">
    <property type="entry name" value="DUF726"/>
    <property type="match status" value="1"/>
</dbReference>
<dbReference type="Proteomes" id="UP000193685">
    <property type="component" value="Unassembled WGS sequence"/>
</dbReference>
<name>A0A1Y2FDL1_PROLT</name>